<dbReference type="OMA" id="HYMPFTR"/>
<keyword evidence="4" id="KW-0862">Zinc</keyword>
<evidence type="ECO:0000256" key="4">
    <source>
        <dbReference type="ARBA" id="ARBA00022833"/>
    </source>
</evidence>
<feature type="compositionally biased region" description="Basic and acidic residues" evidence="6">
    <location>
        <begin position="109"/>
        <end position="140"/>
    </location>
</feature>
<dbReference type="InterPro" id="IPR036236">
    <property type="entry name" value="Znf_C2H2_sf"/>
</dbReference>
<feature type="compositionally biased region" description="Acidic residues" evidence="6">
    <location>
        <begin position="443"/>
        <end position="455"/>
    </location>
</feature>
<reference evidence="9" key="1">
    <citation type="submission" date="2011-12" db="EMBL/GenBank/DDBJ databases">
        <title>The Draft Genome of Lepisosteus oculatus.</title>
        <authorList>
            <consortium name="The Broad Institute Genome Assembly &amp; Analysis Group"/>
            <consortium name="Computational R&amp;D Group"/>
            <consortium name="and Sequencing Platform"/>
            <person name="Di Palma F."/>
            <person name="Alfoldi J."/>
            <person name="Johnson J."/>
            <person name="Berlin A."/>
            <person name="Gnerre S."/>
            <person name="Jaffe D."/>
            <person name="MacCallum I."/>
            <person name="Young S."/>
            <person name="Walker B.J."/>
            <person name="Lander E.S."/>
            <person name="Lindblad-Toh K."/>
        </authorList>
    </citation>
    <scope>NUCLEOTIDE SEQUENCE [LARGE SCALE GENOMIC DNA]</scope>
</reference>
<dbReference type="Bgee" id="ENSLOCG00000011597">
    <property type="expression patterns" value="Expressed in brain and 13 other cell types or tissues"/>
</dbReference>
<dbReference type="eggNOG" id="ENOG502RX8Z">
    <property type="taxonomic scope" value="Eukaryota"/>
</dbReference>
<dbReference type="AlphaFoldDB" id="W5N0U2"/>
<dbReference type="Ensembl" id="ENSLOCT00000014280.1">
    <property type="protein sequence ID" value="ENSLOCP00000014251.1"/>
    <property type="gene ID" value="ENSLOCG00000011597.1"/>
</dbReference>
<evidence type="ECO:0000256" key="6">
    <source>
        <dbReference type="SAM" id="MobiDB-lite"/>
    </source>
</evidence>
<feature type="domain" description="Matrin-type" evidence="7">
    <location>
        <begin position="858"/>
        <end position="889"/>
    </location>
</feature>
<feature type="compositionally biased region" description="Basic and acidic residues" evidence="6">
    <location>
        <begin position="825"/>
        <end position="834"/>
    </location>
</feature>
<dbReference type="GO" id="GO:0003723">
    <property type="term" value="F:RNA binding"/>
    <property type="evidence" value="ECO:0000318"/>
    <property type="project" value="GO_Central"/>
</dbReference>
<name>W5N0U2_LEPOC</name>
<keyword evidence="3" id="KW-0863">Zinc-finger</keyword>
<evidence type="ECO:0000313" key="8">
    <source>
        <dbReference type="Ensembl" id="ENSLOCP00000014251.1"/>
    </source>
</evidence>
<feature type="region of interest" description="Disordered" evidence="6">
    <location>
        <begin position="407"/>
        <end position="455"/>
    </location>
</feature>
<dbReference type="EMBL" id="AHAT01005427">
    <property type="status" value="NOT_ANNOTATED_CDS"/>
    <property type="molecule type" value="Genomic_DNA"/>
</dbReference>
<reference evidence="8" key="3">
    <citation type="submission" date="2025-09" db="UniProtKB">
        <authorList>
            <consortium name="Ensembl"/>
        </authorList>
    </citation>
    <scope>IDENTIFICATION</scope>
</reference>
<dbReference type="SMART" id="SM00451">
    <property type="entry name" value="ZnF_U1"/>
    <property type="match status" value="2"/>
</dbReference>
<feature type="region of interest" description="Disordered" evidence="6">
    <location>
        <begin position="477"/>
        <end position="545"/>
    </location>
</feature>
<dbReference type="GO" id="GO:0008270">
    <property type="term" value="F:zinc ion binding"/>
    <property type="evidence" value="ECO:0007669"/>
    <property type="project" value="UniProtKB-KW"/>
</dbReference>
<feature type="region of interest" description="Disordered" evidence="6">
    <location>
        <begin position="56"/>
        <end position="145"/>
    </location>
</feature>
<dbReference type="Gene3D" id="3.30.70.330">
    <property type="match status" value="4"/>
</dbReference>
<dbReference type="InterPro" id="IPR035979">
    <property type="entry name" value="RBD_domain_sf"/>
</dbReference>
<dbReference type="PANTHER" id="PTHR15592">
    <property type="entry name" value="MATRIN 3/NUCLEAR PROTEIN 220-RELATED"/>
    <property type="match status" value="1"/>
</dbReference>
<dbReference type="GO" id="GO:0005634">
    <property type="term" value="C:nucleus"/>
    <property type="evidence" value="ECO:0000318"/>
    <property type="project" value="GO_Central"/>
</dbReference>
<feature type="compositionally biased region" description="Low complexity" evidence="6">
    <location>
        <begin position="784"/>
        <end position="824"/>
    </location>
</feature>
<feature type="region of interest" description="Disordered" evidence="6">
    <location>
        <begin position="758"/>
        <end position="843"/>
    </location>
</feature>
<dbReference type="HOGENOM" id="CLU_290292_0_0_1"/>
<evidence type="ECO:0000256" key="1">
    <source>
        <dbReference type="ARBA" id="ARBA00004123"/>
    </source>
</evidence>
<sequence length="900" mass="102041">VASKSQESHPSQSSGENTNALNLFATLGLSPEDLDALAQIPENKITVETLPHLIMQLKAKKSARGHSSDHRSQRSASPPREQQYKPSEDKWQDVGPSSRPPRSSSKSPVHREDRADRAREDRDLRYSKPSHERPYVESRPRSPSSFEVDDFHGLMPRSFPHVCSLCDFDVNSSRAWSQHINGVRHAENRRDLLRIRAGSRSSSSQRRPYSSDRSAGERATLPPERRPLLKPKAGTRVVVTKFPKGTLDVKDLLKLAEPFGTVVKHLVFPCKGFLEMSTHKEAVTVVNHYQKKPFFVKDIKLLIYLSPVVESIKTPRLDVPEKHSKNQGYAVVCVSHLPVGKDIESELIDVAKLFGEVQCSKFSTNEALIEMADFEDAEIMVKYYSSNMLRINGKSVKVKLWTTHKRLRNKERTPTRGDSTEKKEDLTGEEEKSDDEHKHEDDVLGELDVEVDEDDKGMMVEEDEDDANAEVLMEQNLEEKSQESSKELCGNTEAKPGENSHSQDLMKELPVESAENSEIPKEELVKEEATSTEEKEAVESNECEEEEMLEMDFPENLDDFVTLDELDEDAENSENTSEKESEAGRVVVIKDFRRGYGSKEDIFYLAKPFGKVTKHLIQYYKNEALLELPTKEAASKMVEFYSTTKTALVCGKPVTISLWLEKEELEVCSLKSVERNIEFEFHHRKKFSDYSLLRIAQPFGKVTAYCLNWTYKRCYIQMDTTEAAEKMVKTYSRYPPKFYGRFLHVYLCRKSDALIPWKMPPPEHDKKPAKRERTESSRSEEDAPSSSQSKAKANVAPEQAAESSEVSEQNGSGAASSNGESSQACDKDEPERKTPVPLGPYQPNNPVGLDYIVPKVGYFCQLCSLFYTSEKTAKTVHCTSLSHYQKLKEKLDEGKDKAPE</sequence>
<feature type="compositionally biased region" description="Basic and acidic residues" evidence="6">
    <location>
        <begin position="410"/>
        <end position="442"/>
    </location>
</feature>
<dbReference type="SUPFAM" id="SSF54928">
    <property type="entry name" value="RNA-binding domain, RBD"/>
    <property type="match status" value="4"/>
</dbReference>
<dbReference type="SUPFAM" id="SSF57667">
    <property type="entry name" value="beta-beta-alpha zinc fingers"/>
    <property type="match status" value="1"/>
</dbReference>
<evidence type="ECO:0000313" key="9">
    <source>
        <dbReference type="Proteomes" id="UP000018468"/>
    </source>
</evidence>
<dbReference type="GeneTree" id="ENSGT00940000153322"/>
<feature type="compositionally biased region" description="Basic and acidic residues" evidence="6">
    <location>
        <begin position="477"/>
        <end position="486"/>
    </location>
</feature>
<evidence type="ECO:0000256" key="5">
    <source>
        <dbReference type="ARBA" id="ARBA00023242"/>
    </source>
</evidence>
<dbReference type="InParanoid" id="W5N0U2"/>
<keyword evidence="2" id="KW-0479">Metal-binding</keyword>
<evidence type="ECO:0000256" key="2">
    <source>
        <dbReference type="ARBA" id="ARBA00022723"/>
    </source>
</evidence>
<feature type="compositionally biased region" description="Basic and acidic residues" evidence="6">
    <location>
        <begin position="761"/>
        <end position="781"/>
    </location>
</feature>
<feature type="region of interest" description="Disordered" evidence="6">
    <location>
        <begin position="194"/>
        <end position="228"/>
    </location>
</feature>
<protein>
    <recommendedName>
        <fullName evidence="7">Matrin-type domain-containing protein</fullName>
    </recommendedName>
</protein>
<feature type="compositionally biased region" description="Low complexity" evidence="6">
    <location>
        <begin position="96"/>
        <end position="107"/>
    </location>
</feature>
<accession>W5N0U2</accession>
<keyword evidence="5" id="KW-0539">Nucleus</keyword>
<keyword evidence="9" id="KW-1185">Reference proteome</keyword>
<comment type="subcellular location">
    <subcellularLocation>
        <location evidence="1">Nucleus</location>
    </subcellularLocation>
</comment>
<reference evidence="8" key="2">
    <citation type="submission" date="2025-08" db="UniProtKB">
        <authorList>
            <consortium name="Ensembl"/>
        </authorList>
    </citation>
    <scope>IDENTIFICATION</scope>
</reference>
<organism evidence="8 9">
    <name type="scientific">Lepisosteus oculatus</name>
    <name type="common">Spotted gar</name>
    <dbReference type="NCBI Taxonomy" id="7918"/>
    <lineage>
        <taxon>Eukaryota</taxon>
        <taxon>Metazoa</taxon>
        <taxon>Chordata</taxon>
        <taxon>Craniata</taxon>
        <taxon>Vertebrata</taxon>
        <taxon>Euteleostomi</taxon>
        <taxon>Actinopterygii</taxon>
        <taxon>Neopterygii</taxon>
        <taxon>Holostei</taxon>
        <taxon>Semionotiformes</taxon>
        <taxon>Lepisosteidae</taxon>
        <taxon>Lepisosteus</taxon>
    </lineage>
</organism>
<feature type="compositionally biased region" description="Low complexity" evidence="6">
    <location>
        <begin position="195"/>
        <end position="213"/>
    </location>
</feature>
<dbReference type="Proteomes" id="UP000018468">
    <property type="component" value="Linkage group LG6"/>
</dbReference>
<feature type="compositionally biased region" description="Basic and acidic residues" evidence="6">
    <location>
        <begin position="518"/>
        <end position="538"/>
    </location>
</feature>
<dbReference type="InterPro" id="IPR012677">
    <property type="entry name" value="Nucleotide-bd_a/b_plait_sf"/>
</dbReference>
<proteinExistence type="predicted"/>
<feature type="compositionally biased region" description="Basic and acidic residues" evidence="6">
    <location>
        <begin position="82"/>
        <end position="92"/>
    </location>
</feature>
<dbReference type="InterPro" id="IPR000690">
    <property type="entry name" value="Matrin/U1-C_Znf_C2H2"/>
</dbReference>
<evidence type="ECO:0000259" key="7">
    <source>
        <dbReference type="PROSITE" id="PS50171"/>
    </source>
</evidence>
<dbReference type="PROSITE" id="PS50171">
    <property type="entry name" value="ZF_MATRIN"/>
    <property type="match status" value="1"/>
</dbReference>
<dbReference type="InterPro" id="IPR000504">
    <property type="entry name" value="RRM_dom"/>
</dbReference>
<dbReference type="SMART" id="SM00360">
    <property type="entry name" value="RRM"/>
    <property type="match status" value="3"/>
</dbReference>
<evidence type="ECO:0000256" key="3">
    <source>
        <dbReference type="ARBA" id="ARBA00022771"/>
    </source>
</evidence>
<dbReference type="InterPro" id="IPR003604">
    <property type="entry name" value="Matrin/U1-like-C_Znf_C2H2"/>
</dbReference>